<evidence type="ECO:0000259" key="2">
    <source>
        <dbReference type="Pfam" id="PF03413"/>
    </source>
</evidence>
<dbReference type="OrthoDB" id="2236551at2"/>
<feature type="region of interest" description="Disordered" evidence="1">
    <location>
        <begin position="308"/>
        <end position="358"/>
    </location>
</feature>
<comment type="caution">
    <text evidence="3">The sequence shown here is derived from an EMBL/GenBank/DDBJ whole genome shotgun (WGS) entry which is preliminary data.</text>
</comment>
<gene>
    <name evidence="3" type="ORF">GCWU0000282_002373</name>
</gene>
<accession>V2XJA7</accession>
<feature type="compositionally biased region" description="Basic and acidic residues" evidence="1">
    <location>
        <begin position="180"/>
        <end position="218"/>
    </location>
</feature>
<dbReference type="InterPro" id="IPR025711">
    <property type="entry name" value="PepSY"/>
</dbReference>
<feature type="compositionally biased region" description="Low complexity" evidence="1">
    <location>
        <begin position="108"/>
        <end position="122"/>
    </location>
</feature>
<evidence type="ECO:0000256" key="1">
    <source>
        <dbReference type="SAM" id="MobiDB-lite"/>
    </source>
</evidence>
<feature type="compositionally biased region" description="Acidic residues" evidence="1">
    <location>
        <begin position="348"/>
        <end position="358"/>
    </location>
</feature>
<feature type="domain" description="PepSY" evidence="2">
    <location>
        <begin position="60"/>
        <end position="100"/>
    </location>
</feature>
<dbReference type="EMBL" id="ACIL03000016">
    <property type="protein sequence ID" value="ESL02239.1"/>
    <property type="molecule type" value="Genomic_DNA"/>
</dbReference>
<dbReference type="eggNOG" id="COG3212">
    <property type="taxonomic scope" value="Bacteria"/>
</dbReference>
<reference evidence="3 4" key="1">
    <citation type="submission" date="2013-06" db="EMBL/GenBank/DDBJ databases">
        <authorList>
            <person name="Weinstock G."/>
            <person name="Sodergren E."/>
            <person name="Clifton S."/>
            <person name="Fulton L."/>
            <person name="Fulton B."/>
            <person name="Courtney L."/>
            <person name="Fronick C."/>
            <person name="Harrison M."/>
            <person name="Strong C."/>
            <person name="Farmer C."/>
            <person name="Delahaunty K."/>
            <person name="Markovic C."/>
            <person name="Hall O."/>
            <person name="Minx P."/>
            <person name="Tomlinson C."/>
            <person name="Mitreva M."/>
            <person name="Nelson J."/>
            <person name="Hou S."/>
            <person name="Wollam A."/>
            <person name="Pepin K.H."/>
            <person name="Johnson M."/>
            <person name="Bhonagiri V."/>
            <person name="Nash W.E."/>
            <person name="Warren W."/>
            <person name="Chinwalla A."/>
            <person name="Mardis E.R."/>
            <person name="Wilson R.K."/>
        </authorList>
    </citation>
    <scope>NUCLEOTIDE SEQUENCE [LARGE SCALE GENOMIC DNA]</scope>
    <source>
        <strain evidence="3 4">ATCC 51271</strain>
    </source>
</reference>
<name>V2XJA7_9FIRM</name>
<dbReference type="AlphaFoldDB" id="V2XJA7"/>
<feature type="compositionally biased region" description="Acidic residues" evidence="1">
    <location>
        <begin position="332"/>
        <end position="341"/>
    </location>
</feature>
<feature type="compositionally biased region" description="Polar residues" evidence="1">
    <location>
        <begin position="311"/>
        <end position="326"/>
    </location>
</feature>
<evidence type="ECO:0000313" key="3">
    <source>
        <dbReference type="EMBL" id="ESL02239.1"/>
    </source>
</evidence>
<dbReference type="Proteomes" id="UP000018227">
    <property type="component" value="Unassembled WGS sequence"/>
</dbReference>
<feature type="region of interest" description="Disordered" evidence="1">
    <location>
        <begin position="107"/>
        <end position="243"/>
    </location>
</feature>
<dbReference type="RefSeq" id="WP_023355233.1">
    <property type="nucleotide sequence ID" value="NZ_KI535369.1"/>
</dbReference>
<dbReference type="STRING" id="592026.GCWU0000282_002373"/>
<keyword evidence="4" id="KW-1185">Reference proteome</keyword>
<dbReference type="HOGENOM" id="CLU_773151_0_0_9"/>
<dbReference type="Pfam" id="PF03413">
    <property type="entry name" value="PepSY"/>
    <property type="match status" value="2"/>
</dbReference>
<evidence type="ECO:0000313" key="4">
    <source>
        <dbReference type="Proteomes" id="UP000018227"/>
    </source>
</evidence>
<protein>
    <submittedName>
        <fullName evidence="3">Peptidase propeptide and YPEB domain protein</fullName>
    </submittedName>
</protein>
<organism evidence="3 4">
    <name type="scientific">Catonella morbi ATCC 51271</name>
    <dbReference type="NCBI Taxonomy" id="592026"/>
    <lineage>
        <taxon>Bacteria</taxon>
        <taxon>Bacillati</taxon>
        <taxon>Bacillota</taxon>
        <taxon>Clostridia</taxon>
        <taxon>Lachnospirales</taxon>
        <taxon>Lachnospiraceae</taxon>
        <taxon>Catonella</taxon>
    </lineage>
</organism>
<sequence>MLKFLKNKYLLTAGAVIVFGLTIALGILYAKDRVALNDILNEEEAVNFAYLDAGVSSDDVISYTAERDKALGEYVYRINFSSEDATYSYVVDANHGDIISGIKENTGNRNIAQNNNSDNNNNPSLSIHEENPENTEKKPGENSQKDVNKDKTDDKPKTDDKSGATGNTGGDAADKSSATKTDDTTKNTPSKKPDKTAGGEEKSETSPDKPKNNKDKNKNKNKTSTGDKTEPNTNTSPDTKRYISVDKAKTIALKQVGLTPAMVTFGKAVLKKDDGKIIYEIEFFTSSHEYEYEIDAYSGAILSQDVDALSPSEQTGKSIEQSSNTPKNEDLEKFDDDDDDKDDNKDDDKDDDGKDDDD</sequence>
<dbReference type="Gene3D" id="3.10.450.40">
    <property type="match status" value="2"/>
</dbReference>
<feature type="compositionally biased region" description="Basic and acidic residues" evidence="1">
    <location>
        <begin position="127"/>
        <end position="162"/>
    </location>
</feature>
<feature type="domain" description="PepSY" evidence="2">
    <location>
        <begin position="243"/>
        <end position="304"/>
    </location>
</feature>
<proteinExistence type="predicted"/>